<organism evidence="1 2">
    <name type="scientific">Eumeta variegata</name>
    <name type="common">Bagworm moth</name>
    <name type="synonym">Eumeta japonica</name>
    <dbReference type="NCBI Taxonomy" id="151549"/>
    <lineage>
        <taxon>Eukaryota</taxon>
        <taxon>Metazoa</taxon>
        <taxon>Ecdysozoa</taxon>
        <taxon>Arthropoda</taxon>
        <taxon>Hexapoda</taxon>
        <taxon>Insecta</taxon>
        <taxon>Pterygota</taxon>
        <taxon>Neoptera</taxon>
        <taxon>Endopterygota</taxon>
        <taxon>Lepidoptera</taxon>
        <taxon>Glossata</taxon>
        <taxon>Ditrysia</taxon>
        <taxon>Tineoidea</taxon>
        <taxon>Psychidae</taxon>
        <taxon>Oiketicinae</taxon>
        <taxon>Eumeta</taxon>
    </lineage>
</organism>
<dbReference type="Proteomes" id="UP000299102">
    <property type="component" value="Unassembled WGS sequence"/>
</dbReference>
<evidence type="ECO:0000313" key="1">
    <source>
        <dbReference type="EMBL" id="GBP21819.1"/>
    </source>
</evidence>
<name>A0A4C1U689_EUMVA</name>
<evidence type="ECO:0000313" key="2">
    <source>
        <dbReference type="Proteomes" id="UP000299102"/>
    </source>
</evidence>
<accession>A0A4C1U689</accession>
<comment type="caution">
    <text evidence="1">The sequence shown here is derived from an EMBL/GenBank/DDBJ whole genome shotgun (WGS) entry which is preliminary data.</text>
</comment>
<dbReference type="EMBL" id="BGZK01000133">
    <property type="protein sequence ID" value="GBP21819.1"/>
    <property type="molecule type" value="Genomic_DNA"/>
</dbReference>
<proteinExistence type="predicted"/>
<gene>
    <name evidence="1" type="ORF">EVAR_6791_1</name>
</gene>
<sequence length="104" mass="11499">MILNPSFMIDLILDINYNSTVCDEFNFILNSSSNSFITLDSDPSPNLHCDANSTLKPYFAVNLIPALNSDPNSNLHWDANFTLKTDSAIDLIPALNSNPNSNLH</sequence>
<keyword evidence="2" id="KW-1185">Reference proteome</keyword>
<dbReference type="AlphaFoldDB" id="A0A4C1U689"/>
<protein>
    <submittedName>
        <fullName evidence="1">Uncharacterized protein</fullName>
    </submittedName>
</protein>
<reference evidence="1 2" key="1">
    <citation type="journal article" date="2019" name="Commun. Biol.">
        <title>The bagworm genome reveals a unique fibroin gene that provides high tensile strength.</title>
        <authorList>
            <person name="Kono N."/>
            <person name="Nakamura H."/>
            <person name="Ohtoshi R."/>
            <person name="Tomita M."/>
            <person name="Numata K."/>
            <person name="Arakawa K."/>
        </authorList>
    </citation>
    <scope>NUCLEOTIDE SEQUENCE [LARGE SCALE GENOMIC DNA]</scope>
</reference>